<evidence type="ECO:0000313" key="2">
    <source>
        <dbReference type="Proteomes" id="UP000054928"/>
    </source>
</evidence>
<keyword evidence="2" id="KW-1185">Reference proteome</keyword>
<accession>A0A0P1A6Y3</accession>
<protein>
    <submittedName>
        <fullName evidence="1">Uncharacterized protein</fullName>
    </submittedName>
</protein>
<reference evidence="2" key="1">
    <citation type="submission" date="2014-09" db="EMBL/GenBank/DDBJ databases">
        <authorList>
            <person name="Sharma Rahul"/>
            <person name="Thines Marco"/>
        </authorList>
    </citation>
    <scope>NUCLEOTIDE SEQUENCE [LARGE SCALE GENOMIC DNA]</scope>
</reference>
<dbReference type="Proteomes" id="UP000054928">
    <property type="component" value="Unassembled WGS sequence"/>
</dbReference>
<sequence>MHHRSDALSESKIWTDWLEAHRGVMSAGSGHSFSKPEIIVDVRIFWDIEGITQFSK</sequence>
<proteinExistence type="predicted"/>
<dbReference type="EMBL" id="CCYD01000193">
    <property type="protein sequence ID" value="CEG36381.1"/>
    <property type="molecule type" value="Genomic_DNA"/>
</dbReference>
<organism evidence="1 2">
    <name type="scientific">Plasmopara halstedii</name>
    <name type="common">Downy mildew of sunflower</name>
    <dbReference type="NCBI Taxonomy" id="4781"/>
    <lineage>
        <taxon>Eukaryota</taxon>
        <taxon>Sar</taxon>
        <taxon>Stramenopiles</taxon>
        <taxon>Oomycota</taxon>
        <taxon>Peronosporomycetes</taxon>
        <taxon>Peronosporales</taxon>
        <taxon>Peronosporaceae</taxon>
        <taxon>Plasmopara</taxon>
    </lineage>
</organism>
<evidence type="ECO:0000313" key="1">
    <source>
        <dbReference type="EMBL" id="CEG36381.1"/>
    </source>
</evidence>
<dbReference type="RefSeq" id="XP_024572750.1">
    <property type="nucleotide sequence ID" value="XM_024720179.1"/>
</dbReference>
<dbReference type="AlphaFoldDB" id="A0A0P1A6Y3"/>
<name>A0A0P1A6Y3_PLAHL</name>
<dbReference type="GeneID" id="36397524"/>